<organism evidence="1 2">
    <name type="scientific">Leclercia barmai</name>
    <dbReference type="NCBI Taxonomy" id="2785629"/>
    <lineage>
        <taxon>Bacteria</taxon>
        <taxon>Pseudomonadati</taxon>
        <taxon>Pseudomonadota</taxon>
        <taxon>Gammaproteobacteria</taxon>
        <taxon>Enterobacterales</taxon>
        <taxon>Enterobacteriaceae</taxon>
        <taxon>Leclercia</taxon>
    </lineage>
</organism>
<dbReference type="InterPro" id="IPR007833">
    <property type="entry name" value="Capsule_polysaccharide_synth"/>
</dbReference>
<dbReference type="Pfam" id="PF05159">
    <property type="entry name" value="Capsule_synth"/>
    <property type="match status" value="3"/>
</dbReference>
<dbReference type="CDD" id="cd16440">
    <property type="entry name" value="beta_Kdo_transferase_KpsC_1"/>
    <property type="match status" value="1"/>
</dbReference>
<evidence type="ECO:0000313" key="2">
    <source>
        <dbReference type="Proteomes" id="UP000706580"/>
    </source>
</evidence>
<dbReference type="RefSeq" id="WP_223074379.1">
    <property type="nucleotide sequence ID" value="NZ_JADMNK010000003.1"/>
</dbReference>
<comment type="caution">
    <text evidence="1">The sequence shown here is derived from an EMBL/GenBank/DDBJ whole genome shotgun (WGS) entry which is preliminary data.</text>
</comment>
<dbReference type="Proteomes" id="UP000706580">
    <property type="component" value="Unassembled WGS sequence"/>
</dbReference>
<dbReference type="SUPFAM" id="SSF53756">
    <property type="entry name" value="UDP-Glycosyltransferase/glycogen phosphorylase"/>
    <property type="match status" value="1"/>
</dbReference>
<name>A0ABS7RTU7_9ENTR</name>
<keyword evidence="2" id="KW-1185">Reference proteome</keyword>
<proteinExistence type="predicted"/>
<reference evidence="1 2" key="1">
    <citation type="submission" date="2020-11" db="EMBL/GenBank/DDBJ databases">
        <title>Draft Genome of Enterobacter sp. strain EMC7.</title>
        <authorList>
            <person name="Barman P."/>
            <person name="Sinha S."/>
            <person name="Sen S."/>
            <person name="Chakraborty R."/>
        </authorList>
    </citation>
    <scope>NUCLEOTIDE SEQUENCE [LARGE SCALE GENOMIC DNA]</scope>
    <source>
        <strain evidence="1 2">EMC7</strain>
    </source>
</reference>
<evidence type="ECO:0000313" key="1">
    <source>
        <dbReference type="EMBL" id="MBZ0057733.1"/>
    </source>
</evidence>
<protein>
    <submittedName>
        <fullName evidence="1">Capsular polysaccharide biosynthesis protein</fullName>
    </submittedName>
</protein>
<dbReference type="CDD" id="cd16439">
    <property type="entry name" value="beta_Kdo_transferase_KpsC_2"/>
    <property type="match status" value="1"/>
</dbReference>
<sequence>MTVWVSSKGVYIRRHQIAPLLGQDVERYTLRSQVVTGDLFAGWGQKANTRQIKQKAHELGLPYWQLEDGFIGYIGHPARGGKAVSLIADPVGIYYDARQPSRLEQLIATPCDDKMLARAEALVSALLRHGITKYNCYAAGSGLPDALAARLRGDARPKVLLIDQVAGDLSIPGALASEDDFVEMVAAARRNHPGARLLLRTHPDTRLGKKSGVLARLELDDVDVVADHCHPHALLNEVEAVYTVSSQMGFEALLLGKAVYCFGMPFYAGWGLTHDSKSCPRRQTQVSLPQLVAAALILYPRYLDPVLGQRCEVEQVLEIVAGQQSPAPQYRRLYMVGFSLWKRAFMRAFCQPLAEELRFVRALPQQLAADEQVLVWGSRHPELQSAIRVEDGFIRSRGLGSNLCRPSSLSIDPVGIYFDSRRPSGLEQLLNQHQLTDQELTRGAALVDLLRQHGVSKYNVGTVQPFTPPGDGRSLVLVVGQVDGDASILTGSPVVRSNEALLWAVRAARPEAHILFKPHPDVVAGNRAGAISDACLASCVDSQVLDLGLTSLYPHVDELHTMTSLSGFEALVQGVKVTTWGQPFYSGWGLTEDMHPAPRRQRTLPLAALVYLTLVAYPRYIDWQSGLWMSPEQLIRQLAVQGNSSSQKASRWQRWQLKLSYLAQTLR</sequence>
<dbReference type="EMBL" id="JADMNK010000003">
    <property type="protein sequence ID" value="MBZ0057733.1"/>
    <property type="molecule type" value="Genomic_DNA"/>
</dbReference>
<accession>A0ABS7RTU7</accession>
<gene>
    <name evidence="1" type="ORF">ITX56_07855</name>
</gene>